<evidence type="ECO:0000313" key="2">
    <source>
        <dbReference type="Proteomes" id="UP000501812"/>
    </source>
</evidence>
<dbReference type="SMART" id="SM00028">
    <property type="entry name" value="TPR"/>
    <property type="match status" value="4"/>
</dbReference>
<dbReference type="InterPro" id="IPR019734">
    <property type="entry name" value="TPR_rpt"/>
</dbReference>
<dbReference type="AlphaFoldDB" id="A0A858RDA4"/>
<sequence>MAEVFRSTPQAPGLPETLATVLKWRDVPIPLSEEDFTTAIGELTNVVEVAGENPDAGTRQARAMARMVMGNLHRDHGLLDHALPFYDAALENPADLDDGSVHGKNELANLYTNRGISLLTGGGEEKLPAALEDFDRAIALRKDLPLEEEPSIRWGLSAGFMNRGDVLHRMGDRSAEATAAYDEAISHLKQLPYAENPATLQRYALAWANRGLVVEDPAEARRCFDECINLLSDPQNPQQLLTLCNAILNRGRHSLQVHDDTEATAADARQVLGLLVPHEQNHPAPAEMALQARHLLAHALIAWLDSSRKGPGIAEDWIGDATDTVEDALAIERLWEQRGVEALRPLASDLFELGLHVYRVCQPHFFADFLVESMDPEMSPGAPFTDPRFQAAAARNLQAAVNEVAQRAASSTLEPQEMEKQQKVLHMLKAADHRLSELQRAYQSA</sequence>
<reference evidence="1 2" key="1">
    <citation type="submission" date="2020-04" db="EMBL/GenBank/DDBJ databases">
        <title>Luteolibacter sp. G-1-1-1 isolated from soil.</title>
        <authorList>
            <person name="Dahal R.H."/>
        </authorList>
    </citation>
    <scope>NUCLEOTIDE SEQUENCE [LARGE SCALE GENOMIC DNA]</scope>
    <source>
        <strain evidence="1 2">G-1-1-1</strain>
    </source>
</reference>
<dbReference type="EMBL" id="CP051774">
    <property type="protein sequence ID" value="QJE94675.1"/>
    <property type="molecule type" value="Genomic_DNA"/>
</dbReference>
<dbReference type="KEGG" id="luo:HHL09_02395"/>
<name>A0A858RDA4_9BACT</name>
<dbReference type="Proteomes" id="UP000501812">
    <property type="component" value="Chromosome"/>
</dbReference>
<evidence type="ECO:0008006" key="3">
    <source>
        <dbReference type="Google" id="ProtNLM"/>
    </source>
</evidence>
<dbReference type="Gene3D" id="1.25.40.10">
    <property type="entry name" value="Tetratricopeptide repeat domain"/>
    <property type="match status" value="1"/>
</dbReference>
<accession>A0A858RDA4</accession>
<gene>
    <name evidence="1" type="ORF">HHL09_02395</name>
</gene>
<dbReference type="SUPFAM" id="SSF48452">
    <property type="entry name" value="TPR-like"/>
    <property type="match status" value="1"/>
</dbReference>
<evidence type="ECO:0000313" key="1">
    <source>
        <dbReference type="EMBL" id="QJE94675.1"/>
    </source>
</evidence>
<dbReference type="InterPro" id="IPR011990">
    <property type="entry name" value="TPR-like_helical_dom_sf"/>
</dbReference>
<organism evidence="1 2">
    <name type="scientific">Luteolibacter luteus</name>
    <dbReference type="NCBI Taxonomy" id="2728835"/>
    <lineage>
        <taxon>Bacteria</taxon>
        <taxon>Pseudomonadati</taxon>
        <taxon>Verrucomicrobiota</taxon>
        <taxon>Verrucomicrobiia</taxon>
        <taxon>Verrucomicrobiales</taxon>
        <taxon>Verrucomicrobiaceae</taxon>
        <taxon>Luteolibacter</taxon>
    </lineage>
</organism>
<proteinExistence type="predicted"/>
<keyword evidence="2" id="KW-1185">Reference proteome</keyword>
<protein>
    <recommendedName>
        <fullName evidence="3">Tetratricopeptide repeat protein</fullName>
    </recommendedName>
</protein>
<dbReference type="RefSeq" id="WP_169452896.1">
    <property type="nucleotide sequence ID" value="NZ_CP051774.1"/>
</dbReference>